<keyword evidence="2" id="KW-1133">Transmembrane helix</keyword>
<reference evidence="6" key="2">
    <citation type="submission" date="2015-03" db="EMBL/GenBank/DDBJ databases">
        <authorList>
            <person name="Murphy D."/>
        </authorList>
    </citation>
    <scope>NUCLEOTIDE SEQUENCE [LARGE SCALE GENOMIC DNA]</scope>
    <source>
        <strain evidence="6">A125KOH2</strain>
    </source>
</reference>
<dbReference type="InterPro" id="IPR057925">
    <property type="entry name" value="prePAAR_DddA"/>
</dbReference>
<dbReference type="Pfam" id="PF20148">
    <property type="entry name" value="DUF6531"/>
    <property type="match status" value="1"/>
</dbReference>
<evidence type="ECO:0000256" key="2">
    <source>
        <dbReference type="SAM" id="Phobius"/>
    </source>
</evidence>
<dbReference type="RefSeq" id="WP_049612796.1">
    <property type="nucleotide sequence ID" value="NZ_CAWMMU010000017.1"/>
</dbReference>
<feature type="transmembrane region" description="Helical" evidence="2">
    <location>
        <begin position="17"/>
        <end position="37"/>
    </location>
</feature>
<accession>A0A0T9PNJ8</accession>
<reference evidence="7 8" key="3">
    <citation type="submission" date="2015-03" db="EMBL/GenBank/DDBJ databases">
        <authorList>
            <consortium name="Pathogen Informatics"/>
            <person name="Murphy D."/>
        </authorList>
    </citation>
    <scope>NUCLEOTIDE SEQUENCE [LARGE SCALE GENOMIC DNA]</scope>
    <source>
        <strain evidence="8">type strain: CIP110230</strain>
        <strain evidence="7">Type strain: CIP110230</strain>
    </source>
</reference>
<evidence type="ECO:0000259" key="5">
    <source>
        <dbReference type="Pfam" id="PF25799"/>
    </source>
</evidence>
<dbReference type="InterPro" id="IPR006530">
    <property type="entry name" value="YD"/>
</dbReference>
<gene>
    <name evidence="6" type="primary">wapA</name>
    <name evidence="6" type="ORF">ERS008529_02010</name>
    <name evidence="7" type="ORF">ERS137968_03120</name>
</gene>
<dbReference type="InterPro" id="IPR022385">
    <property type="entry name" value="Rhs_assc_core"/>
</dbReference>
<organism evidence="6 9">
    <name type="scientific">Yersinia pekkanenii</name>
    <dbReference type="NCBI Taxonomy" id="1288385"/>
    <lineage>
        <taxon>Bacteria</taxon>
        <taxon>Pseudomonadati</taxon>
        <taxon>Pseudomonadota</taxon>
        <taxon>Gammaproteobacteria</taxon>
        <taxon>Enterobacterales</taxon>
        <taxon>Yersiniaceae</taxon>
        <taxon>Yersinia</taxon>
    </lineage>
</organism>
<dbReference type="PANTHER" id="PTHR32305">
    <property type="match status" value="1"/>
</dbReference>
<dbReference type="PRINTS" id="PR00394">
    <property type="entry name" value="RHSPROTEIN"/>
</dbReference>
<dbReference type="NCBIfam" id="TIGR01643">
    <property type="entry name" value="YD_repeat_2x"/>
    <property type="match status" value="3"/>
</dbReference>
<feature type="transmembrane region" description="Helical" evidence="2">
    <location>
        <begin position="44"/>
        <end position="64"/>
    </location>
</feature>
<evidence type="ECO:0000313" key="8">
    <source>
        <dbReference type="Proteomes" id="UP000044625"/>
    </source>
</evidence>
<dbReference type="Gene3D" id="2.60.200.60">
    <property type="match status" value="1"/>
</dbReference>
<feature type="domain" description="DUF6531" evidence="3">
    <location>
        <begin position="230"/>
        <end position="302"/>
    </location>
</feature>
<dbReference type="Gene3D" id="2.180.10.10">
    <property type="entry name" value="RHS repeat-associated core"/>
    <property type="match status" value="2"/>
</dbReference>
<feature type="domain" description="Teneurin-like YD-shell" evidence="4">
    <location>
        <begin position="974"/>
        <end position="1255"/>
    </location>
</feature>
<reference evidence="9" key="1">
    <citation type="submission" date="2015-03" db="EMBL/GenBank/DDBJ databases">
        <authorList>
            <consortium name="Pathogen Informatics"/>
        </authorList>
    </citation>
    <scope>NUCLEOTIDE SEQUENCE [LARGE SCALE GENOMIC DNA]</scope>
    <source>
        <strain evidence="9">A125KOH2</strain>
    </source>
</reference>
<evidence type="ECO:0000313" key="7">
    <source>
        <dbReference type="EMBL" id="CRY68022.1"/>
    </source>
</evidence>
<dbReference type="PANTHER" id="PTHR32305:SF15">
    <property type="entry name" value="PROTEIN RHSA-RELATED"/>
    <property type="match status" value="1"/>
</dbReference>
<feature type="domain" description="Double-stranded DNA deaminase toxin A prePAAR motif" evidence="5">
    <location>
        <begin position="5"/>
        <end position="58"/>
    </location>
</feature>
<keyword evidence="2" id="KW-0812">Transmembrane</keyword>
<dbReference type="NCBIfam" id="TIGR03696">
    <property type="entry name" value="Rhs_assc_core"/>
    <property type="match status" value="1"/>
</dbReference>
<dbReference type="InterPro" id="IPR045351">
    <property type="entry name" value="DUF6531"/>
</dbReference>
<dbReference type="Pfam" id="PF05593">
    <property type="entry name" value="RHS_repeat"/>
    <property type="match status" value="2"/>
</dbReference>
<keyword evidence="8" id="KW-1185">Reference proteome</keyword>
<dbReference type="InterPro" id="IPR050708">
    <property type="entry name" value="T6SS_VgrG/RHS"/>
</dbReference>
<dbReference type="EMBL" id="CWJL01000017">
    <property type="protein sequence ID" value="CRY68022.1"/>
    <property type="molecule type" value="Genomic_DNA"/>
</dbReference>
<dbReference type="OrthoDB" id="7030285at2"/>
<name>A0A0T9PNJ8_9GAMM</name>
<dbReference type="CDD" id="cd14742">
    <property type="entry name" value="PAAR_RHS"/>
    <property type="match status" value="1"/>
</dbReference>
<sequence length="1377" mass="156205">MAEAAARAGDNIHHTSALAGFIVGTIIGVALIAAVAFATFTCGFGAALVAGLLAGGAASGIRSLSESIGSKCKSTTGKIRASGCSNNVLINGRLAARAVVSSAECAKDMPMAPIAEGSSNVFINQNAAARKDDKIQCGATISEGSDNVLIGGGKVQYLPVKDEVPDWVRKASDILFTVAGIAGGAAGAFKQVGGVLNKCALKFVGTFVAGEIAGGYITDKAMQAIGGLFGNPVDITNGQKILFDEHELDFVISARLPIFWQRYYSSELDEGILGKGWRLGFEVSLSKTKNEIIYCGRTGQKTFFPHLAIGEYSYSAESQLYFYRMINGRHVIRTLDDIYSVFPDFEDNKIVYLEHIEDIDHNFIRFHYNENNPQQLVGVSDSQNNYLICHWHPNLARLLSVEQLVDGKKETVIRYSYDENGNLLAVYNKSGIRTRRFVYDQNHLMVEHTNIFGMQCFYRWQQVDKDKWCVVESHNSEGERARYTYDFNHGQTSVIDERDLKATWKFDEQQQVVCFEDFNQDIYNIEYNPQGMPVLFHLPGDRYIKLARDGLNRIVEEIDPLGRTTRTDYYLNTLNVIRKTFPDSSVWQAKYDEKGHLLVANDPLGYKTSYCYDEQGLPVQIIDANGGTKSLIWNDTAQLQQYTDCSGKAVYYTWNKHGNLVSSGNMLGEITHFLYNAQNELQAIKYPDNTQEHFSYYPTGLLKYHQDTAGRRREWCYNRRGQSLQYTDKLNRKLHYYYDAKGNLKRLLNANGGEYRFSYDVSGRLAEELRPDKTRCLFHYDAAGLPARLGWLGAEHSEKLPQYRQKDYQYDKGGRLVRHCTAMASCFYDYDAADRLVQLERKPTPQGTDNGILDNLLRFHWDKNGRLLEEHQDGEVISYQWNPLGELTDLHLPDNNSLHWLSYGSGHISAIRFNQRVVTEFERDDLHREILRTQGALTQRQGYDLRGRRSWQSAYTEDIVDKTVAKPQQGKLWRTFHFDNAGDLTQTDDAFRGVQRYLYDAESRLLDYEAPKPEGGREQFSYDDADNIYALPDVEWNNIHNGKPDGFRTNRVPFWKGTGFRYDGFGNLIERTQGSQTQYFAYDDEHRMIKAWGDGPNGRYQADYRYDALGRRTEKSITYQDKSAAVVTGFRWQGLRLIQEVSAEHTRSYVYDPNESYTPLARITQQEDQLEIDYFHVDLNGTPLELTNSAGDIIWCGKYYAWGKLQPQVHLKEEIPGLPYQPLRYPGQYYDNETGLHYNTFRYYDPEIGRFTTQDPIGLEGGMNLYAYAPNPLTWIDPLGLSDNPLVGLDLVNMTKKQISEILSNADNISWKGGSPDGRFAQWKFTDTGTTAVRLDPPDKVTLYDHAHLYDKAGNSLDINGNVVDSNLPAAHNNTGC</sequence>
<dbReference type="Proteomes" id="UP000045840">
    <property type="component" value="Unassembled WGS sequence"/>
</dbReference>
<dbReference type="STRING" id="1288385.ERS137968_03120"/>
<dbReference type="InterPro" id="IPR056823">
    <property type="entry name" value="TEN-like_YD-shell"/>
</dbReference>
<evidence type="ECO:0000313" key="6">
    <source>
        <dbReference type="EMBL" id="CNH74158.1"/>
    </source>
</evidence>
<proteinExistence type="predicted"/>
<dbReference type="InterPro" id="IPR031325">
    <property type="entry name" value="RHS_repeat"/>
</dbReference>
<evidence type="ECO:0000256" key="1">
    <source>
        <dbReference type="ARBA" id="ARBA00022737"/>
    </source>
</evidence>
<dbReference type="Pfam" id="PF05488">
    <property type="entry name" value="PAAR_motif"/>
    <property type="match status" value="1"/>
</dbReference>
<dbReference type="EMBL" id="CQAZ01000015">
    <property type="protein sequence ID" value="CNH74158.1"/>
    <property type="molecule type" value="Genomic_DNA"/>
</dbReference>
<dbReference type="Pfam" id="PF25023">
    <property type="entry name" value="TEN_YD-shell"/>
    <property type="match status" value="1"/>
</dbReference>
<keyword evidence="2" id="KW-0472">Membrane</keyword>
<evidence type="ECO:0000259" key="3">
    <source>
        <dbReference type="Pfam" id="PF20148"/>
    </source>
</evidence>
<dbReference type="Pfam" id="PF25799">
    <property type="entry name" value="prePAAR_I"/>
    <property type="match status" value="1"/>
</dbReference>
<dbReference type="Proteomes" id="UP000044625">
    <property type="component" value="Unassembled WGS sequence"/>
</dbReference>
<protein>
    <submittedName>
        <fullName evidence="6">RHS/YD repeat-containing protein</fullName>
    </submittedName>
</protein>
<evidence type="ECO:0000313" key="9">
    <source>
        <dbReference type="Proteomes" id="UP000045840"/>
    </source>
</evidence>
<keyword evidence="1" id="KW-0677">Repeat</keyword>
<evidence type="ECO:0000259" key="4">
    <source>
        <dbReference type="Pfam" id="PF25023"/>
    </source>
</evidence>
<dbReference type="InterPro" id="IPR008727">
    <property type="entry name" value="PAAR_motif"/>
</dbReference>